<dbReference type="Pfam" id="PF13646">
    <property type="entry name" value="HEAT_2"/>
    <property type="match status" value="1"/>
</dbReference>
<sequence>MIADHQVAFFLREAGSPDPARREAAAKGLSKVPGQVSELARLTADPEPEVRAAAALGLGRQGEAVPVELLVPLCSDPDAEVRRRAVNALDRLGATSPAVAASFVQRVGDAELRNRAVVLDWLLRYEVPVPAESLVPLLADSDPRLWGGARSLLRLLPEADAIFADLVRTATGEVRQRALDMLASPKGGIPGMGVGATPEAREAAWRRLWDPEPRVVRALLAALEAETEPHARSVLFRALAAHRVPEAVTPAAAWLADPECGPAAAAALAGAGTVEAVDLLREFALGAGPRRDEARSVVVDLLRRFVSGAGMRRAEMRAAAIRELGAAGGVAEAELLLGLLDAPDKRVRLGAVGGLGTFFQRFDGDLPGRLERWRAERVPGQPVPPPPDDPAVRELARRSAERLAHMLTVDVENASSYHNALWHIPEVRPLLPALLEDPEGRVRSTALHLAERFGDMDFTGRLRFLNDAHPHVRQGAALNFLLVAEKRELTPAERDTLRPHLERGQDDTDYYVRTFTAKALTHVGHASHGRVGHAS</sequence>
<dbReference type="PANTHER" id="PTHR12697:SF5">
    <property type="entry name" value="DEOXYHYPUSINE HYDROXYLASE"/>
    <property type="match status" value="1"/>
</dbReference>
<evidence type="ECO:0008006" key="3">
    <source>
        <dbReference type="Google" id="ProtNLM"/>
    </source>
</evidence>
<evidence type="ECO:0000313" key="2">
    <source>
        <dbReference type="Proteomes" id="UP000468735"/>
    </source>
</evidence>
<evidence type="ECO:0000313" key="1">
    <source>
        <dbReference type="EMBL" id="KAB2348441.1"/>
    </source>
</evidence>
<gene>
    <name evidence="1" type="ORF">F8566_16790</name>
</gene>
<reference evidence="1 2" key="1">
    <citation type="submission" date="2019-09" db="EMBL/GenBank/DDBJ databases">
        <title>Actinomadura physcomitrii sp. nov., a novel actinomycete isolated from moss [Physcomitrium sphaericum (Ludw) Fuernr].</title>
        <authorList>
            <person name="Zhuang X."/>
            <person name="Liu C."/>
        </authorList>
    </citation>
    <scope>NUCLEOTIDE SEQUENCE [LARGE SCALE GENOMIC DNA]</scope>
    <source>
        <strain evidence="1 2">HMC1</strain>
    </source>
</reference>
<dbReference type="InterPro" id="IPR011989">
    <property type="entry name" value="ARM-like"/>
</dbReference>
<comment type="caution">
    <text evidence="1">The sequence shown here is derived from an EMBL/GenBank/DDBJ whole genome shotgun (WGS) entry which is preliminary data.</text>
</comment>
<dbReference type="RefSeq" id="WP_151561169.1">
    <property type="nucleotide sequence ID" value="NZ_WBMT01000007.1"/>
</dbReference>
<dbReference type="Gene3D" id="1.25.10.10">
    <property type="entry name" value="Leucine-rich Repeat Variant"/>
    <property type="match status" value="2"/>
</dbReference>
<dbReference type="OrthoDB" id="4160491at2"/>
<keyword evidence="2" id="KW-1185">Reference proteome</keyword>
<dbReference type="PANTHER" id="PTHR12697">
    <property type="entry name" value="PBS LYASE HEAT-LIKE PROTEIN"/>
    <property type="match status" value="1"/>
</dbReference>
<dbReference type="InterPro" id="IPR016024">
    <property type="entry name" value="ARM-type_fold"/>
</dbReference>
<protein>
    <recommendedName>
        <fullName evidence="3">HEAT repeat domain-containing protein</fullName>
    </recommendedName>
</protein>
<dbReference type="SUPFAM" id="SSF48371">
    <property type="entry name" value="ARM repeat"/>
    <property type="match status" value="1"/>
</dbReference>
<organism evidence="1 2">
    <name type="scientific">Actinomadura rudentiformis</name>
    <dbReference type="NCBI Taxonomy" id="359158"/>
    <lineage>
        <taxon>Bacteria</taxon>
        <taxon>Bacillati</taxon>
        <taxon>Actinomycetota</taxon>
        <taxon>Actinomycetes</taxon>
        <taxon>Streptosporangiales</taxon>
        <taxon>Thermomonosporaceae</taxon>
        <taxon>Actinomadura</taxon>
    </lineage>
</organism>
<dbReference type="AlphaFoldDB" id="A0A6H9YWS5"/>
<proteinExistence type="predicted"/>
<dbReference type="EMBL" id="WBMT01000007">
    <property type="protein sequence ID" value="KAB2348441.1"/>
    <property type="molecule type" value="Genomic_DNA"/>
</dbReference>
<dbReference type="GO" id="GO:0016491">
    <property type="term" value="F:oxidoreductase activity"/>
    <property type="evidence" value="ECO:0007669"/>
    <property type="project" value="TreeGrafter"/>
</dbReference>
<dbReference type="Proteomes" id="UP000468735">
    <property type="component" value="Unassembled WGS sequence"/>
</dbReference>
<name>A0A6H9YWS5_9ACTN</name>
<accession>A0A6H9YWS5</accession>